<protein>
    <recommendedName>
        <fullName evidence="3">C2H2-type domain-containing protein</fullName>
    </recommendedName>
</protein>
<dbReference type="EMBL" id="JAKROA010000006">
    <property type="protein sequence ID" value="KAL5106263.1"/>
    <property type="molecule type" value="Genomic_DNA"/>
</dbReference>
<keyword evidence="1" id="KW-0479">Metal-binding</keyword>
<feature type="domain" description="C2H2-type" evidence="3">
    <location>
        <begin position="184"/>
        <end position="212"/>
    </location>
</feature>
<dbReference type="PROSITE" id="PS50157">
    <property type="entry name" value="ZINC_FINGER_C2H2_2"/>
    <property type="match status" value="2"/>
</dbReference>
<feature type="region of interest" description="Disordered" evidence="2">
    <location>
        <begin position="219"/>
        <end position="243"/>
    </location>
</feature>
<accession>A0ABR4Q980</accession>
<comment type="caution">
    <text evidence="4">The sequence shown here is derived from an EMBL/GenBank/DDBJ whole genome shotgun (WGS) entry which is preliminary data.</text>
</comment>
<dbReference type="PROSITE" id="PS00028">
    <property type="entry name" value="ZINC_FINGER_C2H2_1"/>
    <property type="match status" value="2"/>
</dbReference>
<dbReference type="InterPro" id="IPR036236">
    <property type="entry name" value="Znf_C2H2_sf"/>
</dbReference>
<evidence type="ECO:0000259" key="3">
    <source>
        <dbReference type="PROSITE" id="PS50157"/>
    </source>
</evidence>
<evidence type="ECO:0000313" key="5">
    <source>
        <dbReference type="Proteomes" id="UP001651158"/>
    </source>
</evidence>
<keyword evidence="1" id="KW-0863">Zinc-finger</keyword>
<feature type="domain" description="C2H2-type" evidence="3">
    <location>
        <begin position="375"/>
        <end position="403"/>
    </location>
</feature>
<keyword evidence="1" id="KW-0862">Zinc</keyword>
<sequence>MTSVERRVPQRAVLSDAVQYSPRNASNEKVVTDEDVLPIDLTLQRKSLPSSLQTPVSASVYICPICSKKQLNLEHFVEHMTTHRWKKSLVASHERSWLLLAKSSLLKSSCRLKLLRKSRKRHRELKQLSSVATMGDNKQLIATGFAEKEGQFSFRCPACPAIQRITGIQAAVNHFENFHMQIIMVCNICGMWFSNQAMFLSHVSVVHLKRCPENVVVPSPSQPLLPSPPPPLPATTSAAPAGDFKSPQQLIDPVLASILFSGLLLSTHSTLFAGSASQNWKDSNSKVTAANGSEERPSQTIVEPKSLTKQVKMMTKAPSKVYAQQQQQQHHPQPSVPFERYPSNSATPVILYDHPLQRLLPPHVAVALDRSAVAKICHYCFKEFADEMAVLKHQVLVHRLEETTAENSA</sequence>
<dbReference type="InterPro" id="IPR013087">
    <property type="entry name" value="Znf_C2H2_type"/>
</dbReference>
<keyword evidence="5" id="KW-1185">Reference proteome</keyword>
<proteinExistence type="predicted"/>
<dbReference type="SMART" id="SM00355">
    <property type="entry name" value="ZnF_C2H2"/>
    <property type="match status" value="4"/>
</dbReference>
<evidence type="ECO:0000256" key="2">
    <source>
        <dbReference type="SAM" id="MobiDB-lite"/>
    </source>
</evidence>
<name>A0ABR4Q980_9CEST</name>
<dbReference type="SUPFAM" id="SSF57667">
    <property type="entry name" value="beta-beta-alpha zinc fingers"/>
    <property type="match status" value="1"/>
</dbReference>
<evidence type="ECO:0000313" key="4">
    <source>
        <dbReference type="EMBL" id="KAL5106263.1"/>
    </source>
</evidence>
<reference evidence="4 5" key="1">
    <citation type="journal article" date="2022" name="Front. Cell. Infect. Microbiol.">
        <title>The Genomes of Two Strains of Taenia crassiceps the Animal Model for the Study of Human Cysticercosis.</title>
        <authorList>
            <person name="Bobes R.J."/>
            <person name="Estrada K."/>
            <person name="Rios-Valencia D.G."/>
            <person name="Calderon-Gallegos A."/>
            <person name="de la Torre P."/>
            <person name="Carrero J.C."/>
            <person name="Sanchez-Flores A."/>
            <person name="Laclette J.P."/>
        </authorList>
    </citation>
    <scope>NUCLEOTIDE SEQUENCE [LARGE SCALE GENOMIC DNA]</scope>
    <source>
        <strain evidence="4">WFUcys</strain>
    </source>
</reference>
<evidence type="ECO:0000256" key="1">
    <source>
        <dbReference type="PROSITE-ProRule" id="PRU00042"/>
    </source>
</evidence>
<gene>
    <name evidence="4" type="ORF">TcWFU_005989</name>
</gene>
<feature type="region of interest" description="Disordered" evidence="2">
    <location>
        <begin position="282"/>
        <end position="303"/>
    </location>
</feature>
<feature type="compositionally biased region" description="Polar residues" evidence="2">
    <location>
        <begin position="282"/>
        <end position="291"/>
    </location>
</feature>
<feature type="compositionally biased region" description="Pro residues" evidence="2">
    <location>
        <begin position="220"/>
        <end position="233"/>
    </location>
</feature>
<organism evidence="4 5">
    <name type="scientific">Taenia crassiceps</name>
    <dbReference type="NCBI Taxonomy" id="6207"/>
    <lineage>
        <taxon>Eukaryota</taxon>
        <taxon>Metazoa</taxon>
        <taxon>Spiralia</taxon>
        <taxon>Lophotrochozoa</taxon>
        <taxon>Platyhelminthes</taxon>
        <taxon>Cestoda</taxon>
        <taxon>Eucestoda</taxon>
        <taxon>Cyclophyllidea</taxon>
        <taxon>Taeniidae</taxon>
        <taxon>Taenia</taxon>
    </lineage>
</organism>
<dbReference type="Proteomes" id="UP001651158">
    <property type="component" value="Unassembled WGS sequence"/>
</dbReference>